<protein>
    <submittedName>
        <fullName evidence="2">Uncharacterized protein</fullName>
    </submittedName>
</protein>
<dbReference type="RefSeq" id="WP_231439717.1">
    <property type="nucleotide sequence ID" value="NZ_JAJOMB010000003.1"/>
</dbReference>
<reference evidence="2" key="1">
    <citation type="submission" date="2021-11" db="EMBL/GenBank/DDBJ databases">
        <title>Streptomyces corallinus and Kineosporia corallina sp. nov., two new coral-derived marine actinobacteria.</title>
        <authorList>
            <person name="Buangrab K."/>
            <person name="Sutthacheep M."/>
            <person name="Yeemin T."/>
            <person name="Harunari E."/>
            <person name="Igarashi Y."/>
            <person name="Sripreechasak P."/>
            <person name="Kanchanasin P."/>
            <person name="Tanasupawat S."/>
            <person name="Phongsopitanun W."/>
        </authorList>
    </citation>
    <scope>NUCLEOTIDE SEQUENCE</scope>
    <source>
        <strain evidence="2">JCM 31032</strain>
    </source>
</reference>
<dbReference type="EMBL" id="JAJOMB010000003">
    <property type="protein sequence ID" value="MCD5310651.1"/>
    <property type="molecule type" value="Genomic_DNA"/>
</dbReference>
<organism evidence="2 3">
    <name type="scientific">Kineosporia babensis</name>
    <dbReference type="NCBI Taxonomy" id="499548"/>
    <lineage>
        <taxon>Bacteria</taxon>
        <taxon>Bacillati</taxon>
        <taxon>Actinomycetota</taxon>
        <taxon>Actinomycetes</taxon>
        <taxon>Kineosporiales</taxon>
        <taxon>Kineosporiaceae</taxon>
        <taxon>Kineosporia</taxon>
    </lineage>
</organism>
<evidence type="ECO:0000313" key="2">
    <source>
        <dbReference type="EMBL" id="MCD5310651.1"/>
    </source>
</evidence>
<keyword evidence="1" id="KW-0732">Signal</keyword>
<dbReference type="InterPro" id="IPR008979">
    <property type="entry name" value="Galactose-bd-like_sf"/>
</dbReference>
<feature type="chain" id="PRO_5040737890" evidence="1">
    <location>
        <begin position="21"/>
        <end position="296"/>
    </location>
</feature>
<keyword evidence="3" id="KW-1185">Reference proteome</keyword>
<feature type="signal peptide" evidence="1">
    <location>
        <begin position="1"/>
        <end position="20"/>
    </location>
</feature>
<comment type="caution">
    <text evidence="2">The sequence shown here is derived from an EMBL/GenBank/DDBJ whole genome shotgun (WGS) entry which is preliminary data.</text>
</comment>
<dbReference type="SUPFAM" id="SSF49785">
    <property type="entry name" value="Galactose-binding domain-like"/>
    <property type="match status" value="1"/>
</dbReference>
<evidence type="ECO:0000313" key="3">
    <source>
        <dbReference type="Proteomes" id="UP001138997"/>
    </source>
</evidence>
<evidence type="ECO:0000256" key="1">
    <source>
        <dbReference type="SAM" id="SignalP"/>
    </source>
</evidence>
<accession>A0A9X1NBB6</accession>
<dbReference type="Proteomes" id="UP001138997">
    <property type="component" value="Unassembled WGS sequence"/>
</dbReference>
<proteinExistence type="predicted"/>
<name>A0A9X1NBB6_9ACTN</name>
<dbReference type="Gene3D" id="2.60.120.260">
    <property type="entry name" value="Galactose-binding domain-like"/>
    <property type="match status" value="1"/>
</dbReference>
<dbReference type="AlphaFoldDB" id="A0A9X1NBB6"/>
<sequence>MRRLLAGLLGAVLFTAPAFAVSEVARAEAGPPCSSAANENLYVKFSSPKAYKQTDYAEAGLTVHGKLTGKWSQKVTAVELFADGTSVGKATLKDRKEGGDRIRLWSNEDVDLSVGHHMLQACARTSSGAVVGKLIHTYVTAPLAEKVLAASQPGDSWMGNDGEIGHADLAKGHHACVETTPAGTCTEGTWPDLLGVPKIWSHSLVKNNQNVVTFTKTFTVTAEQAKQPAMLDGWADDVFSAQLNGTEVLSGDNWTTSFSAPVTLKTGKNTVVFKVTNTGSFDPQGNPAGGSWKISQ</sequence>
<gene>
    <name evidence="2" type="ORF">LR394_07070</name>
</gene>